<proteinExistence type="predicted"/>
<protein>
    <submittedName>
        <fullName evidence="1">Uncharacterized protein</fullName>
    </submittedName>
</protein>
<accession>A0A3B0ZNN9</accession>
<gene>
    <name evidence="1" type="ORF">MNBD_GAMMA20-659</name>
</gene>
<sequence length="35" mass="4074">MVGGRELGKWMYEQISAYEAAMSSERKKRLLPEMP</sequence>
<name>A0A3B0ZNN9_9ZZZZ</name>
<evidence type="ECO:0000313" key="1">
    <source>
        <dbReference type="EMBL" id="VAW95175.1"/>
    </source>
</evidence>
<organism evidence="1">
    <name type="scientific">hydrothermal vent metagenome</name>
    <dbReference type="NCBI Taxonomy" id="652676"/>
    <lineage>
        <taxon>unclassified sequences</taxon>
        <taxon>metagenomes</taxon>
        <taxon>ecological metagenomes</taxon>
    </lineage>
</organism>
<dbReference type="AlphaFoldDB" id="A0A3B0ZNN9"/>
<dbReference type="EMBL" id="UOFU01000068">
    <property type="protein sequence ID" value="VAW95175.1"/>
    <property type="molecule type" value="Genomic_DNA"/>
</dbReference>
<reference evidence="1" key="1">
    <citation type="submission" date="2018-06" db="EMBL/GenBank/DDBJ databases">
        <authorList>
            <person name="Zhirakovskaya E."/>
        </authorList>
    </citation>
    <scope>NUCLEOTIDE SEQUENCE</scope>
</reference>